<evidence type="ECO:0000256" key="1">
    <source>
        <dbReference type="SAM" id="Coils"/>
    </source>
</evidence>
<dbReference type="GeneID" id="109126784"/>
<protein>
    <submittedName>
        <fullName evidence="3">Uncharacterized protein LOC109126784 isoform X1</fullName>
    </submittedName>
</protein>
<reference evidence="3" key="2">
    <citation type="submission" date="2025-08" db="UniProtKB">
        <authorList>
            <consortium name="RefSeq"/>
        </authorList>
    </citation>
    <scope>IDENTIFICATION</scope>
    <source>
        <tissue evidence="3">Leaf</tissue>
    </source>
</reference>
<keyword evidence="2" id="KW-1185">Reference proteome</keyword>
<name>A0ABM1QH97_CAMSA</name>
<reference evidence="2" key="1">
    <citation type="journal article" date="2014" name="Nat. Commun.">
        <title>The emerging biofuel crop Camelina sativa retains a highly undifferentiated hexaploid genome structure.</title>
        <authorList>
            <person name="Kagale S."/>
            <person name="Koh C."/>
            <person name="Nixon J."/>
            <person name="Bollina V."/>
            <person name="Clarke W.E."/>
            <person name="Tuteja R."/>
            <person name="Spillane C."/>
            <person name="Robinson S.J."/>
            <person name="Links M.G."/>
            <person name="Clarke C."/>
            <person name="Higgins E.E."/>
            <person name="Huebert T."/>
            <person name="Sharpe A.G."/>
            <person name="Parkin I.A."/>
        </authorList>
    </citation>
    <scope>NUCLEOTIDE SEQUENCE [LARGE SCALE GENOMIC DNA]</scope>
    <source>
        <strain evidence="2">cv. DH55</strain>
    </source>
</reference>
<dbReference type="Proteomes" id="UP000694864">
    <property type="component" value="Chromosome 10"/>
</dbReference>
<gene>
    <name evidence="3" type="primary">LOC109126784</name>
</gene>
<keyword evidence="1" id="KW-0175">Coiled coil</keyword>
<dbReference type="PANTHER" id="PTHR37718">
    <property type="entry name" value="BNAC03G61340D PROTEIN"/>
    <property type="match status" value="1"/>
</dbReference>
<evidence type="ECO:0000313" key="3">
    <source>
        <dbReference type="RefSeq" id="XP_019086135.1"/>
    </source>
</evidence>
<sequence length="150" mass="18070">MYSYAQIRTYQFELWNKTCLVERNSYVWEIVSLIGIYFRFNSVEYLKRGQDQRRSHLQESSIICEDGPPTYRHLEKQSELLKEAHKTMSQELQTLQVEHEMMMRKFYELMTTHRLNQKKRVETQTQNVLEGRETVEDSLSTLTIGDEEEH</sequence>
<accession>A0ABM1QH97</accession>
<dbReference type="PANTHER" id="PTHR37718:SF2">
    <property type="entry name" value="OS03G0205150 PROTEIN"/>
    <property type="match status" value="1"/>
</dbReference>
<proteinExistence type="predicted"/>
<organism evidence="2 3">
    <name type="scientific">Camelina sativa</name>
    <name type="common">False flax</name>
    <name type="synonym">Myagrum sativum</name>
    <dbReference type="NCBI Taxonomy" id="90675"/>
    <lineage>
        <taxon>Eukaryota</taxon>
        <taxon>Viridiplantae</taxon>
        <taxon>Streptophyta</taxon>
        <taxon>Embryophyta</taxon>
        <taxon>Tracheophyta</taxon>
        <taxon>Spermatophyta</taxon>
        <taxon>Magnoliopsida</taxon>
        <taxon>eudicotyledons</taxon>
        <taxon>Gunneridae</taxon>
        <taxon>Pentapetalae</taxon>
        <taxon>rosids</taxon>
        <taxon>malvids</taxon>
        <taxon>Brassicales</taxon>
        <taxon>Brassicaceae</taxon>
        <taxon>Camelineae</taxon>
        <taxon>Camelina</taxon>
    </lineage>
</organism>
<feature type="coiled-coil region" evidence="1">
    <location>
        <begin position="71"/>
        <end position="98"/>
    </location>
</feature>
<evidence type="ECO:0000313" key="2">
    <source>
        <dbReference type="Proteomes" id="UP000694864"/>
    </source>
</evidence>
<dbReference type="RefSeq" id="XP_019086135.1">
    <property type="nucleotide sequence ID" value="XM_019230590.1"/>
</dbReference>